<name>A0A918V7G5_9FLAO</name>
<proteinExistence type="predicted"/>
<comment type="caution">
    <text evidence="2">The sequence shown here is derived from an EMBL/GenBank/DDBJ whole genome shotgun (WGS) entry which is preliminary data.</text>
</comment>
<evidence type="ECO:0000256" key="1">
    <source>
        <dbReference type="SAM" id="SignalP"/>
    </source>
</evidence>
<sequence>MKNVITNTKKGFLMVTMFATLLSFANEAPFYFIKNNAKRTSISLNNVKEGNLLSIKDINGVVLFKESIQKSGIYTKGFDLTTLPDGQYLFELEKDVEIKTIPFSVKSAEVIFNKTAETTVFKPYLRAEKDMLYVNMLALNQEPLIVEIYFTDNSNYKLMHTEKIMDKQTIHKAFKLSGLHKGSYKVICYTHGKKFVKTFN</sequence>
<keyword evidence="1" id="KW-0732">Signal</keyword>
<evidence type="ECO:0000313" key="2">
    <source>
        <dbReference type="EMBL" id="GGZ75642.1"/>
    </source>
</evidence>
<evidence type="ECO:0008006" key="4">
    <source>
        <dbReference type="Google" id="ProtNLM"/>
    </source>
</evidence>
<evidence type="ECO:0000313" key="3">
    <source>
        <dbReference type="Proteomes" id="UP000636004"/>
    </source>
</evidence>
<feature type="signal peptide" evidence="1">
    <location>
        <begin position="1"/>
        <end position="25"/>
    </location>
</feature>
<organism evidence="2 3">
    <name type="scientific">Algibacter mikhailovii</name>
    <dbReference type="NCBI Taxonomy" id="425498"/>
    <lineage>
        <taxon>Bacteria</taxon>
        <taxon>Pseudomonadati</taxon>
        <taxon>Bacteroidota</taxon>
        <taxon>Flavobacteriia</taxon>
        <taxon>Flavobacteriales</taxon>
        <taxon>Flavobacteriaceae</taxon>
        <taxon>Algibacter</taxon>
    </lineage>
</organism>
<reference evidence="2" key="2">
    <citation type="submission" date="2020-09" db="EMBL/GenBank/DDBJ databases">
        <authorList>
            <person name="Sun Q."/>
            <person name="Kim S."/>
        </authorList>
    </citation>
    <scope>NUCLEOTIDE SEQUENCE</scope>
    <source>
        <strain evidence="2">KCTC 12710</strain>
    </source>
</reference>
<reference evidence="2" key="1">
    <citation type="journal article" date="2014" name="Int. J. Syst. Evol. Microbiol.">
        <title>Complete genome sequence of Corynebacterium casei LMG S-19264T (=DSM 44701T), isolated from a smear-ripened cheese.</title>
        <authorList>
            <consortium name="US DOE Joint Genome Institute (JGI-PGF)"/>
            <person name="Walter F."/>
            <person name="Albersmeier A."/>
            <person name="Kalinowski J."/>
            <person name="Ruckert C."/>
        </authorList>
    </citation>
    <scope>NUCLEOTIDE SEQUENCE</scope>
    <source>
        <strain evidence="2">KCTC 12710</strain>
    </source>
</reference>
<dbReference type="AlphaFoldDB" id="A0A918V7G5"/>
<accession>A0A918V7G5</accession>
<protein>
    <recommendedName>
        <fullName evidence="4">T9SS C-terminal target domain-containing protein</fullName>
    </recommendedName>
</protein>
<dbReference type="Proteomes" id="UP000636004">
    <property type="component" value="Unassembled WGS sequence"/>
</dbReference>
<dbReference type="EMBL" id="BMWZ01000002">
    <property type="protein sequence ID" value="GGZ75642.1"/>
    <property type="molecule type" value="Genomic_DNA"/>
</dbReference>
<gene>
    <name evidence="2" type="ORF">GCM10007028_11460</name>
</gene>
<keyword evidence="3" id="KW-1185">Reference proteome</keyword>
<dbReference type="RefSeq" id="WP_189359816.1">
    <property type="nucleotide sequence ID" value="NZ_BMWZ01000002.1"/>
</dbReference>
<feature type="chain" id="PRO_5038139317" description="T9SS C-terminal target domain-containing protein" evidence="1">
    <location>
        <begin position="26"/>
        <end position="200"/>
    </location>
</feature>